<proteinExistence type="predicted"/>
<sequence length="66" mass="7626">MDWSIPLPDRNAPMARLTASAYLMVQIVRIYYGIVKNNLCILEQAVHTFLHFIFKDRLSGVHKVIP</sequence>
<gene>
    <name evidence="1" type="ORF">CLOBOL_00666</name>
</gene>
<dbReference type="EMBL" id="ABCC02000009">
    <property type="protein sequence ID" value="EDP19230.1"/>
    <property type="molecule type" value="Genomic_DNA"/>
</dbReference>
<dbReference type="Proteomes" id="UP000005396">
    <property type="component" value="Unassembled WGS sequence"/>
</dbReference>
<organism evidence="1 2">
    <name type="scientific">Enterocloster bolteae (strain ATCC BAA-613 / DSM 15670 / CCUG 46953 / JCM 12243 / WAL 16351)</name>
    <name type="common">Clostridium bolteae</name>
    <dbReference type="NCBI Taxonomy" id="411902"/>
    <lineage>
        <taxon>Bacteria</taxon>
        <taxon>Bacillati</taxon>
        <taxon>Bacillota</taxon>
        <taxon>Clostridia</taxon>
        <taxon>Lachnospirales</taxon>
        <taxon>Lachnospiraceae</taxon>
        <taxon>Enterocloster</taxon>
    </lineage>
</organism>
<evidence type="ECO:0000313" key="2">
    <source>
        <dbReference type="Proteomes" id="UP000005396"/>
    </source>
</evidence>
<reference evidence="1 2" key="2">
    <citation type="submission" date="2007-09" db="EMBL/GenBank/DDBJ databases">
        <title>Draft genome sequence of Clostridium bolteae (ATCC BAA-613).</title>
        <authorList>
            <person name="Sudarsanam P."/>
            <person name="Ley R."/>
            <person name="Guruge J."/>
            <person name="Turnbaugh P.J."/>
            <person name="Mahowald M."/>
            <person name="Liep D."/>
            <person name="Gordon J."/>
        </authorList>
    </citation>
    <scope>NUCLEOTIDE SEQUENCE [LARGE SCALE GENOMIC DNA]</scope>
    <source>
        <strain evidence="2">ATCC BAA-613 / DSM 15670 / CCUG 46953 / JCM 12243 / WAL 16351</strain>
    </source>
</reference>
<dbReference type="AlphaFoldDB" id="A8RID9"/>
<dbReference type="PaxDb" id="411902-CLOBOL_00666"/>
<reference evidence="1 2" key="1">
    <citation type="submission" date="2007-08" db="EMBL/GenBank/DDBJ databases">
        <authorList>
            <person name="Fulton L."/>
            <person name="Clifton S."/>
            <person name="Fulton B."/>
            <person name="Xu J."/>
            <person name="Minx P."/>
            <person name="Pepin K.H."/>
            <person name="Johnson M."/>
            <person name="Thiruvilangam P."/>
            <person name="Bhonagiri V."/>
            <person name="Nash W.E."/>
            <person name="Mardis E.R."/>
            <person name="Wilson R.K."/>
        </authorList>
    </citation>
    <scope>NUCLEOTIDE SEQUENCE [LARGE SCALE GENOMIC DNA]</scope>
    <source>
        <strain evidence="2">ATCC BAA-613 / DSM 15670 / CCUG 46953 / JCM 12243 / WAL 16351</strain>
    </source>
</reference>
<dbReference type="HOGENOM" id="CLU_2823437_0_0_9"/>
<name>A8RID9_ENTBW</name>
<evidence type="ECO:0000313" key="1">
    <source>
        <dbReference type="EMBL" id="EDP19230.1"/>
    </source>
</evidence>
<comment type="caution">
    <text evidence="1">The sequence shown here is derived from an EMBL/GenBank/DDBJ whole genome shotgun (WGS) entry which is preliminary data.</text>
</comment>
<accession>A8RID9</accession>
<protein>
    <submittedName>
        <fullName evidence="1">Uncharacterized protein</fullName>
    </submittedName>
</protein>